<dbReference type="RefSeq" id="XP_022477678.1">
    <property type="nucleotide sequence ID" value="XM_022615933.1"/>
</dbReference>
<dbReference type="STRING" id="1209926.A0A1G4BGQ3"/>
<dbReference type="EMBL" id="MJBS01000027">
    <property type="protein sequence ID" value="OHF00535.1"/>
    <property type="molecule type" value="Genomic_DNA"/>
</dbReference>
<reference evidence="1 2" key="1">
    <citation type="submission" date="2016-09" db="EMBL/GenBank/DDBJ databases">
        <authorList>
            <person name="Capua I."/>
            <person name="De Benedictis P."/>
            <person name="Joannis T."/>
            <person name="Lombin L.H."/>
            <person name="Cattoli G."/>
        </authorList>
    </citation>
    <scope>NUCLEOTIDE SEQUENCE [LARGE SCALE GENOMIC DNA]</scope>
    <source>
        <strain evidence="1 2">IMI 309357</strain>
    </source>
</reference>
<evidence type="ECO:0000313" key="2">
    <source>
        <dbReference type="Proteomes" id="UP000176998"/>
    </source>
</evidence>
<organism evidence="1 2">
    <name type="scientific">Colletotrichum orchidophilum</name>
    <dbReference type="NCBI Taxonomy" id="1209926"/>
    <lineage>
        <taxon>Eukaryota</taxon>
        <taxon>Fungi</taxon>
        <taxon>Dikarya</taxon>
        <taxon>Ascomycota</taxon>
        <taxon>Pezizomycotina</taxon>
        <taxon>Sordariomycetes</taxon>
        <taxon>Hypocreomycetidae</taxon>
        <taxon>Glomerellales</taxon>
        <taxon>Glomerellaceae</taxon>
        <taxon>Colletotrichum</taxon>
    </lineage>
</organism>
<gene>
    <name evidence="1" type="ORF">CORC01_04285</name>
</gene>
<dbReference type="Proteomes" id="UP000176998">
    <property type="component" value="Unassembled WGS sequence"/>
</dbReference>
<dbReference type="GeneID" id="34557443"/>
<dbReference type="GO" id="GO:0007064">
    <property type="term" value="P:mitotic sister chromatid cohesion"/>
    <property type="evidence" value="ECO:0007669"/>
    <property type="project" value="InterPro"/>
</dbReference>
<dbReference type="Pfam" id="PF09724">
    <property type="entry name" value="Dcc1"/>
    <property type="match status" value="1"/>
</dbReference>
<name>A0A1G4BGQ3_9PEZI</name>
<dbReference type="InterPro" id="IPR019128">
    <property type="entry name" value="Dcc1"/>
</dbReference>
<proteinExistence type="predicted"/>
<accession>A0A1G4BGQ3</accession>
<dbReference type="AlphaFoldDB" id="A0A1G4BGQ3"/>
<comment type="caution">
    <text evidence="1">The sequence shown here is derived from an EMBL/GenBank/DDBJ whole genome shotgun (WGS) entry which is preliminary data.</text>
</comment>
<dbReference type="OrthoDB" id="5199543at2759"/>
<evidence type="ECO:0000313" key="1">
    <source>
        <dbReference type="EMBL" id="OHF00535.1"/>
    </source>
</evidence>
<dbReference type="GO" id="GO:0031390">
    <property type="term" value="C:Ctf18 RFC-like complex"/>
    <property type="evidence" value="ECO:0007669"/>
    <property type="project" value="InterPro"/>
</dbReference>
<protein>
    <recommendedName>
        <fullName evidence="3">Sister chromatid cohesion protein DCC1</fullName>
    </recommendedName>
</protein>
<sequence>MSTQDRGIPLTHTPDARGYKLMELPPDLEALLTAEDAPVITLTSTPSTALLKTPDKTYKLLQKNTSNSLILLAPHSAAPSSESDDVPVNGLGAIATIHETIELVAQSEPQTISNLKNTGSKGKWHEKFGQGR</sequence>
<evidence type="ECO:0008006" key="3">
    <source>
        <dbReference type="Google" id="ProtNLM"/>
    </source>
</evidence>
<keyword evidence="2" id="KW-1185">Reference proteome</keyword>